<dbReference type="EMBL" id="CP049616">
    <property type="protein sequence ID" value="QII43838.1"/>
    <property type="molecule type" value="Genomic_DNA"/>
</dbReference>
<dbReference type="Pfam" id="PF18976">
    <property type="entry name" value="DUF5712"/>
    <property type="match status" value="1"/>
</dbReference>
<gene>
    <name evidence="1" type="ORF">GVT53_03820</name>
</gene>
<protein>
    <submittedName>
        <fullName evidence="1">Mobilization protein</fullName>
    </submittedName>
</protein>
<dbReference type="KEGG" id="mut:GVT53_03820"/>
<dbReference type="AlphaFoldDB" id="A0A6G7IZR7"/>
<dbReference type="InterPro" id="IPR043766">
    <property type="entry name" value="BfmA-like"/>
</dbReference>
<dbReference type="NCBIfam" id="NF041495">
    <property type="entry name" value="MobB_relaxase"/>
    <property type="match status" value="1"/>
</dbReference>
<keyword evidence="2" id="KW-1185">Reference proteome</keyword>
<evidence type="ECO:0000313" key="2">
    <source>
        <dbReference type="Proteomes" id="UP000502928"/>
    </source>
</evidence>
<reference evidence="1 2" key="1">
    <citation type="submission" date="2020-02" db="EMBL/GenBank/DDBJ databases">
        <title>Complete genome of Muricauda sp. 501str8.</title>
        <authorList>
            <person name="Dong B."/>
            <person name="Zhu S."/>
            <person name="Yang J."/>
            <person name="Chen J."/>
        </authorList>
    </citation>
    <scope>NUCLEOTIDE SEQUENCE [LARGE SCALE GENOMIC DNA]</scope>
    <source>
        <strain evidence="1 2">501str8</strain>
    </source>
</reference>
<organism evidence="1 2">
    <name type="scientific">Flagellimonas oceani</name>
    <dbReference type="NCBI Taxonomy" id="2698672"/>
    <lineage>
        <taxon>Bacteria</taxon>
        <taxon>Pseudomonadati</taxon>
        <taxon>Bacteroidota</taxon>
        <taxon>Flavobacteriia</taxon>
        <taxon>Flavobacteriales</taxon>
        <taxon>Flavobacteriaceae</taxon>
        <taxon>Flagellimonas</taxon>
    </lineage>
</organism>
<dbReference type="RefSeq" id="WP_166247499.1">
    <property type="nucleotide sequence ID" value="NZ_CP049616.1"/>
</dbReference>
<dbReference type="Proteomes" id="UP000502928">
    <property type="component" value="Chromosome"/>
</dbReference>
<evidence type="ECO:0000313" key="1">
    <source>
        <dbReference type="EMBL" id="QII43838.1"/>
    </source>
</evidence>
<sequence length="344" mass="39930">MYITITPQKLGGSYLQSASDFVAYLEKENKGKELEEQEHFFDQYGEGISPREVIRDIDGNTAKLKKKEPRFYSITVNPSRRELKHLQDHPRDLKTYTRKLMKEYAKSFHREIDGRKVNVNDIVYYAKIEHQRTYKGNDRAIRENAPYSAKIARLRNEIQQIEQGKLNGSVKRKREEIERLEATAPHRLNGRRITQGMAKEGSQAHIHIIVSRKDRSNRYSLSPGSKYKASEVKMNGKTVKRGFDRNRFFESSERLFDAQFRYKRNYVETYRARKTLVKHPPTYFANLMGLPANERSAAFKLLAKTGINIPLANIPTNKAQLAYKLFKQLKKGIDRGIRSGSIGI</sequence>
<name>A0A6G7IZR7_9FLAO</name>
<proteinExistence type="predicted"/>
<accession>A0A6G7IZR7</accession>
<dbReference type="InterPro" id="IPR048098">
    <property type="entry name" value="MobB"/>
</dbReference>